<dbReference type="InterPro" id="IPR043128">
    <property type="entry name" value="Rev_trsase/Diguanyl_cyclase"/>
</dbReference>
<reference evidence="4 5" key="1">
    <citation type="journal article" date="2020" name="Curr. Microbiol.">
        <title>Tepidiphilus baoligensis sp. nov., a Novel Bacterium of the Family Hydrogenophilaceae Isolated from an Oil Reservoir.</title>
        <authorList>
            <person name="Zhang X."/>
            <person name="Wang G."/>
            <person name="Ma X."/>
            <person name="Yu J."/>
            <person name="You J."/>
            <person name="Xue Y."/>
            <person name="Ma Y."/>
        </authorList>
    </citation>
    <scope>NUCLEOTIDE SEQUENCE [LARGE SCALE GENOMIC DNA]</scope>
    <source>
        <strain evidence="4 5">B18-69</strain>
    </source>
</reference>
<dbReference type="SUPFAM" id="SSF55073">
    <property type="entry name" value="Nucleotide cyclase"/>
    <property type="match status" value="1"/>
</dbReference>
<dbReference type="SMART" id="SM00091">
    <property type="entry name" value="PAS"/>
    <property type="match status" value="3"/>
</dbReference>
<dbReference type="PROSITE" id="PS50887">
    <property type="entry name" value="GGDEF"/>
    <property type="match status" value="1"/>
</dbReference>
<dbReference type="PANTHER" id="PTHR44757:SF2">
    <property type="entry name" value="BIOFILM ARCHITECTURE MAINTENANCE PROTEIN MBAA"/>
    <property type="match status" value="1"/>
</dbReference>
<dbReference type="CDD" id="cd00130">
    <property type="entry name" value="PAS"/>
    <property type="match status" value="3"/>
</dbReference>
<dbReference type="InterPro" id="IPR029787">
    <property type="entry name" value="Nucleotide_cyclase"/>
</dbReference>
<feature type="domain" description="GGDEF" evidence="3">
    <location>
        <begin position="425"/>
        <end position="558"/>
    </location>
</feature>
<dbReference type="InterPro" id="IPR013656">
    <property type="entry name" value="PAS_4"/>
</dbReference>
<dbReference type="InterPro" id="IPR000014">
    <property type="entry name" value="PAS"/>
</dbReference>
<sequence>MDVLHKISQHLPGVIYVFKRTPQGHMSFPYASEGMKRLCGVDPELLREDASAFFATVHPDDRAAMMASSDRSMATLEPWRLLYRHVLPDGRIVWAEGEASTERQPDGSVLWYGFIANVTERILTQERLARSERLFRSMVEHLEELMFLVAVEPDGAFRYLAGNRALYELLCVSPEVWKGARPRELFAPEQAAHFEAMYRRCLQEGKTLRYEERLEIPNVGCRQFQTTLTPIDGEAGRIELIVGVAVDVTERNRLLRAAEEQWQLAEQRARTIEVLLESAGEGIFAVDPQENVVLWNPAAERILGYTADEMRGRCAYEVLHSRYPDGTVMPREACLIHQAVRERRSFPPGEDYFLHRDGHAVPIRLTVSPLPDGGAVVIFTDITTLKQMEAELRRQAGTDSLTGLANRRAFFTAGERLLAERDPAWPIAVLMFDLDHFKQVNDRYGHAAGDQVLRSVAAILRETLREQDLAGRLGGEEFAVVLPHTTVAGARQLAERLRQSAAERVRIPGSGGETVTISVGVAAVAPGETTLDAALSRADAALYAAKEGGRNRVVVAPEARRE</sequence>
<evidence type="ECO:0000313" key="5">
    <source>
        <dbReference type="Proteomes" id="UP000669605"/>
    </source>
</evidence>
<dbReference type="InterPro" id="IPR035965">
    <property type="entry name" value="PAS-like_dom_sf"/>
</dbReference>
<dbReference type="InterPro" id="IPR052155">
    <property type="entry name" value="Biofilm_reg_signaling"/>
</dbReference>
<comment type="caution">
    <text evidence="4">The sequence shown here is derived from an EMBL/GenBank/DDBJ whole genome shotgun (WGS) entry which is preliminary data.</text>
</comment>
<proteinExistence type="predicted"/>
<dbReference type="NCBIfam" id="TIGR00254">
    <property type="entry name" value="GGDEF"/>
    <property type="match status" value="1"/>
</dbReference>
<dbReference type="Pfam" id="PF00989">
    <property type="entry name" value="PAS"/>
    <property type="match status" value="1"/>
</dbReference>
<dbReference type="EMBL" id="JAAAUB010000003">
    <property type="protein sequence ID" value="NMH16091.1"/>
    <property type="molecule type" value="Genomic_DNA"/>
</dbReference>
<dbReference type="InterPro" id="IPR001610">
    <property type="entry name" value="PAC"/>
</dbReference>
<dbReference type="CDD" id="cd01949">
    <property type="entry name" value="GGDEF"/>
    <property type="match status" value="1"/>
</dbReference>
<dbReference type="InterPro" id="IPR013655">
    <property type="entry name" value="PAS_fold_3"/>
</dbReference>
<evidence type="ECO:0000259" key="2">
    <source>
        <dbReference type="PROSITE" id="PS50113"/>
    </source>
</evidence>
<dbReference type="InterPro" id="IPR000160">
    <property type="entry name" value="GGDEF_dom"/>
</dbReference>
<organism evidence="4 5">
    <name type="scientific">Tepidiphilus baoligensis</name>
    <dbReference type="NCBI Taxonomy" id="2698687"/>
    <lineage>
        <taxon>Bacteria</taxon>
        <taxon>Pseudomonadati</taxon>
        <taxon>Pseudomonadota</taxon>
        <taxon>Hydrogenophilia</taxon>
        <taxon>Hydrogenophilales</taxon>
        <taxon>Hydrogenophilaceae</taxon>
        <taxon>Tepidiphilus</taxon>
    </lineage>
</organism>
<keyword evidence="5" id="KW-1185">Reference proteome</keyword>
<dbReference type="Gene3D" id="3.30.70.270">
    <property type="match status" value="1"/>
</dbReference>
<dbReference type="Pfam" id="PF00990">
    <property type="entry name" value="GGDEF"/>
    <property type="match status" value="1"/>
</dbReference>
<dbReference type="PANTHER" id="PTHR44757">
    <property type="entry name" value="DIGUANYLATE CYCLASE DGCP"/>
    <property type="match status" value="1"/>
</dbReference>
<dbReference type="SMART" id="SM00267">
    <property type="entry name" value="GGDEF"/>
    <property type="match status" value="1"/>
</dbReference>
<feature type="domain" description="PAS" evidence="1">
    <location>
        <begin position="268"/>
        <end position="343"/>
    </location>
</feature>
<dbReference type="InterPro" id="IPR013767">
    <property type="entry name" value="PAS_fold"/>
</dbReference>
<dbReference type="SMART" id="SM00086">
    <property type="entry name" value="PAC"/>
    <property type="match status" value="3"/>
</dbReference>
<dbReference type="Pfam" id="PF08448">
    <property type="entry name" value="PAS_4"/>
    <property type="match status" value="1"/>
</dbReference>
<protein>
    <submittedName>
        <fullName evidence="4">Diguanylate cyclase</fullName>
    </submittedName>
</protein>
<evidence type="ECO:0000313" key="4">
    <source>
        <dbReference type="EMBL" id="NMH16091.1"/>
    </source>
</evidence>
<name>A0ABX1QL19_9PROT</name>
<dbReference type="PROSITE" id="PS50112">
    <property type="entry name" value="PAS"/>
    <property type="match status" value="1"/>
</dbReference>
<dbReference type="SUPFAM" id="SSF55785">
    <property type="entry name" value="PYP-like sensor domain (PAS domain)"/>
    <property type="match status" value="3"/>
</dbReference>
<gene>
    <name evidence="4" type="ORF">GV368_02985</name>
</gene>
<dbReference type="PROSITE" id="PS50113">
    <property type="entry name" value="PAC"/>
    <property type="match status" value="1"/>
</dbReference>
<evidence type="ECO:0000259" key="1">
    <source>
        <dbReference type="PROSITE" id="PS50112"/>
    </source>
</evidence>
<dbReference type="Pfam" id="PF08447">
    <property type="entry name" value="PAS_3"/>
    <property type="match status" value="1"/>
</dbReference>
<dbReference type="NCBIfam" id="TIGR00229">
    <property type="entry name" value="sensory_box"/>
    <property type="match status" value="2"/>
</dbReference>
<dbReference type="InterPro" id="IPR000700">
    <property type="entry name" value="PAS-assoc_C"/>
</dbReference>
<feature type="domain" description="PAC" evidence="2">
    <location>
        <begin position="208"/>
        <end position="260"/>
    </location>
</feature>
<dbReference type="Proteomes" id="UP000669605">
    <property type="component" value="Unassembled WGS sequence"/>
</dbReference>
<evidence type="ECO:0000259" key="3">
    <source>
        <dbReference type="PROSITE" id="PS50887"/>
    </source>
</evidence>
<accession>A0ABX1QL19</accession>
<dbReference type="Gene3D" id="3.30.450.20">
    <property type="entry name" value="PAS domain"/>
    <property type="match status" value="3"/>
</dbReference>